<proteinExistence type="predicted"/>
<dbReference type="EMBL" id="ML742114">
    <property type="protein sequence ID" value="KAE8149720.1"/>
    <property type="molecule type" value="Genomic_DNA"/>
</dbReference>
<dbReference type="InterPro" id="IPR025204">
    <property type="entry name" value="CENP-L"/>
</dbReference>
<dbReference type="Pfam" id="PF13092">
    <property type="entry name" value="CENP-L"/>
    <property type="match status" value="1"/>
</dbReference>
<name>A0A5N6TTU9_ASPAV</name>
<keyword evidence="2" id="KW-1185">Reference proteome</keyword>
<accession>A0A5N6TTU9</accession>
<gene>
    <name evidence="1" type="ORF">BDV25DRAFT_140504</name>
</gene>
<evidence type="ECO:0000313" key="2">
    <source>
        <dbReference type="Proteomes" id="UP000325780"/>
    </source>
</evidence>
<evidence type="ECO:0000313" key="1">
    <source>
        <dbReference type="EMBL" id="KAE8149720.1"/>
    </source>
</evidence>
<protein>
    <submittedName>
        <fullName evidence="1">Kinetochore complex Sim4 subunit Fta1-domain-containing protein</fullName>
    </submittedName>
</protein>
<dbReference type="Proteomes" id="UP000325780">
    <property type="component" value="Unassembled WGS sequence"/>
</dbReference>
<sequence>MKDLLNTSWTLYRLSPLHHKEHAESLLTNQSALTTHATRLHDHLTGTIPSQTTDPETDSLSRTGALKSCLWTPLPQSPSTAQGILITLEYENITYKAALLAPESYNENENENENKNKTNIPLLLTRFPAPVRQSFLAFLSSTFDTYHAPLKLSTQFLSTSLEDYVNALEPGSLENVLREVQLTVSFAGAVAPALRSLNITVPRASIAGFVEAGSRRPGESILAGLSGFIEGHLAMDLDLAGLRRESAARKYVRVSRIACGGFVLGADGKMKLVGREDEGVSRACGVLLDAVVRRACVREGFV</sequence>
<reference evidence="1 2" key="1">
    <citation type="submission" date="2019-04" db="EMBL/GenBank/DDBJ databases">
        <title>Friends and foes A comparative genomics study of 23 Aspergillus species from section Flavi.</title>
        <authorList>
            <consortium name="DOE Joint Genome Institute"/>
            <person name="Kjaerbolling I."/>
            <person name="Vesth T."/>
            <person name="Frisvad J.C."/>
            <person name="Nybo J.L."/>
            <person name="Theobald S."/>
            <person name="Kildgaard S."/>
            <person name="Isbrandt T."/>
            <person name="Kuo A."/>
            <person name="Sato A."/>
            <person name="Lyhne E.K."/>
            <person name="Kogle M.E."/>
            <person name="Wiebenga A."/>
            <person name="Kun R.S."/>
            <person name="Lubbers R.J."/>
            <person name="Makela M.R."/>
            <person name="Barry K."/>
            <person name="Chovatia M."/>
            <person name="Clum A."/>
            <person name="Daum C."/>
            <person name="Haridas S."/>
            <person name="He G."/>
            <person name="LaButti K."/>
            <person name="Lipzen A."/>
            <person name="Mondo S."/>
            <person name="Riley R."/>
            <person name="Salamov A."/>
            <person name="Simmons B.A."/>
            <person name="Magnuson J.K."/>
            <person name="Henrissat B."/>
            <person name="Mortensen U.H."/>
            <person name="Larsen T.O."/>
            <person name="Devries R.P."/>
            <person name="Grigoriev I.V."/>
            <person name="Machida M."/>
            <person name="Baker S.E."/>
            <person name="Andersen M.R."/>
        </authorList>
    </citation>
    <scope>NUCLEOTIDE SEQUENCE [LARGE SCALE GENOMIC DNA]</scope>
    <source>
        <strain evidence="1 2">IBT 18842</strain>
    </source>
</reference>
<dbReference type="OrthoDB" id="8864979at2759"/>
<dbReference type="AlphaFoldDB" id="A0A5N6TTU9"/>
<organism evidence="1 2">
    <name type="scientific">Aspergillus avenaceus</name>
    <dbReference type="NCBI Taxonomy" id="36643"/>
    <lineage>
        <taxon>Eukaryota</taxon>
        <taxon>Fungi</taxon>
        <taxon>Dikarya</taxon>
        <taxon>Ascomycota</taxon>
        <taxon>Pezizomycotina</taxon>
        <taxon>Eurotiomycetes</taxon>
        <taxon>Eurotiomycetidae</taxon>
        <taxon>Eurotiales</taxon>
        <taxon>Aspergillaceae</taxon>
        <taxon>Aspergillus</taxon>
        <taxon>Aspergillus subgen. Circumdati</taxon>
    </lineage>
</organism>